<evidence type="ECO:0000313" key="1">
    <source>
        <dbReference type="EMBL" id="MCL7050538.1"/>
    </source>
</evidence>
<reference evidence="1" key="1">
    <citation type="submission" date="2022-03" db="EMBL/GenBank/DDBJ databases">
        <title>A functionally conserved STORR gene fusion in Papaver species that diverged 16.8 million years ago.</title>
        <authorList>
            <person name="Catania T."/>
        </authorList>
    </citation>
    <scope>NUCLEOTIDE SEQUENCE</scope>
    <source>
        <strain evidence="1">S-191538</strain>
    </source>
</reference>
<dbReference type="EMBL" id="JAJJMA010328991">
    <property type="protein sequence ID" value="MCL7050538.1"/>
    <property type="molecule type" value="Genomic_DNA"/>
</dbReference>
<accession>A0AA41W007</accession>
<dbReference type="Pfam" id="PF01963">
    <property type="entry name" value="TraB_PrgY_gumN"/>
    <property type="match status" value="1"/>
</dbReference>
<dbReference type="AlphaFoldDB" id="A0AA41W007"/>
<name>A0AA41W007_PAPNU</name>
<dbReference type="InterPro" id="IPR002816">
    <property type="entry name" value="TraB/PrgY/GumN_fam"/>
</dbReference>
<organism evidence="1 2">
    <name type="scientific">Papaver nudicaule</name>
    <name type="common">Iceland poppy</name>
    <dbReference type="NCBI Taxonomy" id="74823"/>
    <lineage>
        <taxon>Eukaryota</taxon>
        <taxon>Viridiplantae</taxon>
        <taxon>Streptophyta</taxon>
        <taxon>Embryophyta</taxon>
        <taxon>Tracheophyta</taxon>
        <taxon>Spermatophyta</taxon>
        <taxon>Magnoliopsida</taxon>
        <taxon>Ranunculales</taxon>
        <taxon>Papaveraceae</taxon>
        <taxon>Papaveroideae</taxon>
        <taxon>Papaver</taxon>
    </lineage>
</organism>
<gene>
    <name evidence="1" type="ORF">MKW94_029381</name>
</gene>
<evidence type="ECO:0008006" key="3">
    <source>
        <dbReference type="Google" id="ProtNLM"/>
    </source>
</evidence>
<sequence>VINYVRPDAIAIELCESRAKELMERISKDDNLYTLYRKSRRAQGGRSTKVGLFIRNYLQLLRGEVIPANNEFRVAMENASRMGAGCFFIDQNFDLMNQKLVNLVKSSDSIRQSFERVLEAYRQKNKDTVLYATRSSAQELNRFWKDVSPETFRILVEDRDKHMFKELRRLQGIIVAIVGMAHMEGIELLWKHAEN</sequence>
<dbReference type="Proteomes" id="UP001177140">
    <property type="component" value="Unassembled WGS sequence"/>
</dbReference>
<keyword evidence="2" id="KW-1185">Reference proteome</keyword>
<dbReference type="InterPro" id="IPR046345">
    <property type="entry name" value="TraB_PrgY-like"/>
</dbReference>
<protein>
    <recommendedName>
        <fullName evidence="3">TraB family protein</fullName>
    </recommendedName>
</protein>
<dbReference type="PANTHER" id="PTHR21530">
    <property type="entry name" value="PHEROMONE SHUTDOWN PROTEIN"/>
    <property type="match status" value="1"/>
</dbReference>
<comment type="caution">
    <text evidence="1">The sequence shown here is derived from an EMBL/GenBank/DDBJ whole genome shotgun (WGS) entry which is preliminary data.</text>
</comment>
<feature type="non-terminal residue" evidence="1">
    <location>
        <position position="195"/>
    </location>
</feature>
<evidence type="ECO:0000313" key="2">
    <source>
        <dbReference type="Proteomes" id="UP001177140"/>
    </source>
</evidence>
<dbReference type="CDD" id="cd14726">
    <property type="entry name" value="TraB_PrgY-like"/>
    <property type="match status" value="1"/>
</dbReference>
<dbReference type="PANTHER" id="PTHR21530:SF5">
    <property type="entry name" value="TRAB FAMILY PROTEIN"/>
    <property type="match status" value="1"/>
</dbReference>
<proteinExistence type="predicted"/>
<feature type="non-terminal residue" evidence="1">
    <location>
        <position position="1"/>
    </location>
</feature>